<name>A0A1D7V353_9LEPT</name>
<accession>A0A1D7V353</accession>
<reference evidence="1 2" key="1">
    <citation type="submission" date="2016-04" db="EMBL/GenBank/DDBJ databases">
        <title>Complete genome seqeunce of Leptospira alstonii serovar Room22.</title>
        <authorList>
            <person name="Nally J.E."/>
            <person name="Bayles D.O."/>
            <person name="Hurley D."/>
            <person name="Fanning S."/>
            <person name="McMahon B.J."/>
            <person name="Arent Z."/>
        </authorList>
    </citation>
    <scope>NUCLEOTIDE SEQUENCE [LARGE SCALE GENOMIC DNA]</scope>
    <source>
        <strain evidence="1 2">GWTS #1</strain>
    </source>
</reference>
<dbReference type="AlphaFoldDB" id="A0A1D7V353"/>
<evidence type="ECO:0000313" key="2">
    <source>
        <dbReference type="Proteomes" id="UP000094197"/>
    </source>
</evidence>
<dbReference type="KEGG" id="laj:A0128_19695"/>
<sequence length="136" mass="14684">MTGAESPVSGKRYSKPFLSSYSTFQNNNIFSPKAALAFSSSISKSDKYGNVLVERGVITAEQMGTLMTKDGGHDELISLYDSNKQAAIEGGPASQKLWEDSTSKAVEQLRSEGLNIAMGGQSQSGFFNDLLNSFQR</sequence>
<keyword evidence="2" id="KW-1185">Reference proteome</keyword>
<protein>
    <submittedName>
        <fullName evidence="1">Uncharacterized protein</fullName>
    </submittedName>
</protein>
<proteinExistence type="predicted"/>
<gene>
    <name evidence="1" type="ORF">A0128_19695</name>
</gene>
<organism evidence="1 2">
    <name type="scientific">Leptospira tipperaryensis</name>
    <dbReference type="NCBI Taxonomy" id="2564040"/>
    <lineage>
        <taxon>Bacteria</taxon>
        <taxon>Pseudomonadati</taxon>
        <taxon>Spirochaetota</taxon>
        <taxon>Spirochaetia</taxon>
        <taxon>Leptospirales</taxon>
        <taxon>Leptospiraceae</taxon>
        <taxon>Leptospira</taxon>
    </lineage>
</organism>
<dbReference type="EMBL" id="CP015218">
    <property type="protein sequence ID" value="AOP36253.1"/>
    <property type="molecule type" value="Genomic_DNA"/>
</dbReference>
<evidence type="ECO:0000313" key="1">
    <source>
        <dbReference type="EMBL" id="AOP36253.1"/>
    </source>
</evidence>
<dbReference type="Proteomes" id="UP000094197">
    <property type="component" value="Chromosome 2"/>
</dbReference>